<dbReference type="Gene3D" id="3.40.50.880">
    <property type="match status" value="1"/>
</dbReference>
<accession>A0A9P4IIZ9</accession>
<evidence type="ECO:0000259" key="1">
    <source>
        <dbReference type="Pfam" id="PF01965"/>
    </source>
</evidence>
<organism evidence="2 3">
    <name type="scientific">Rhizodiscina lignyota</name>
    <dbReference type="NCBI Taxonomy" id="1504668"/>
    <lineage>
        <taxon>Eukaryota</taxon>
        <taxon>Fungi</taxon>
        <taxon>Dikarya</taxon>
        <taxon>Ascomycota</taxon>
        <taxon>Pezizomycotina</taxon>
        <taxon>Dothideomycetes</taxon>
        <taxon>Pleosporomycetidae</taxon>
        <taxon>Aulographales</taxon>
        <taxon>Rhizodiscinaceae</taxon>
        <taxon>Rhizodiscina</taxon>
    </lineage>
</organism>
<reference evidence="2" key="1">
    <citation type="journal article" date="2020" name="Stud. Mycol.">
        <title>101 Dothideomycetes genomes: a test case for predicting lifestyles and emergence of pathogens.</title>
        <authorList>
            <person name="Haridas S."/>
            <person name="Albert R."/>
            <person name="Binder M."/>
            <person name="Bloem J."/>
            <person name="Labutti K."/>
            <person name="Salamov A."/>
            <person name="Andreopoulos B."/>
            <person name="Baker S."/>
            <person name="Barry K."/>
            <person name="Bills G."/>
            <person name="Bluhm B."/>
            <person name="Cannon C."/>
            <person name="Castanera R."/>
            <person name="Culley D."/>
            <person name="Daum C."/>
            <person name="Ezra D."/>
            <person name="Gonzalez J."/>
            <person name="Henrissat B."/>
            <person name="Kuo A."/>
            <person name="Liang C."/>
            <person name="Lipzen A."/>
            <person name="Lutzoni F."/>
            <person name="Magnuson J."/>
            <person name="Mondo S."/>
            <person name="Nolan M."/>
            <person name="Ohm R."/>
            <person name="Pangilinan J."/>
            <person name="Park H.-J."/>
            <person name="Ramirez L."/>
            <person name="Alfaro M."/>
            <person name="Sun H."/>
            <person name="Tritt A."/>
            <person name="Yoshinaga Y."/>
            <person name="Zwiers L.-H."/>
            <person name="Turgeon B."/>
            <person name="Goodwin S."/>
            <person name="Spatafora J."/>
            <person name="Crous P."/>
            <person name="Grigoriev I."/>
        </authorList>
    </citation>
    <scope>NUCLEOTIDE SEQUENCE</scope>
    <source>
        <strain evidence="2">CBS 133067</strain>
    </source>
</reference>
<evidence type="ECO:0000313" key="3">
    <source>
        <dbReference type="Proteomes" id="UP000799772"/>
    </source>
</evidence>
<dbReference type="EMBL" id="ML978122">
    <property type="protein sequence ID" value="KAF2102516.1"/>
    <property type="molecule type" value="Genomic_DNA"/>
</dbReference>
<name>A0A9P4IIZ9_9PEZI</name>
<sequence>MLVFRGFEPMDVFGPIEALLTLSRYYKMNIALLSETMDPVDTRPPTAAGNPLNSNVFQQVLPTHTLKTAPKDLEVLIIPGEAGSRSPLLNDTIAYIAETYPKLKYLITVCTGSLLAAKAGVLDGKHATTNKAAWYSIVKQRPQVNWVSHARWTVDGNIWTSSGISAGIDITLAFIECQFGNMTATKVANFMEYERHTNAEWDPFAAIFNVTGV</sequence>
<comment type="caution">
    <text evidence="2">The sequence shown here is derived from an EMBL/GenBank/DDBJ whole genome shotgun (WGS) entry which is preliminary data.</text>
</comment>
<dbReference type="Pfam" id="PF01965">
    <property type="entry name" value="DJ-1_PfpI"/>
    <property type="match status" value="1"/>
</dbReference>
<dbReference type="InterPro" id="IPR052158">
    <property type="entry name" value="INH-QAR"/>
</dbReference>
<protein>
    <submittedName>
        <fullName evidence="2">Class I glutamine amidotransferase-like protein</fullName>
    </submittedName>
</protein>
<keyword evidence="2" id="KW-0315">Glutamine amidotransferase</keyword>
<dbReference type="PANTHER" id="PTHR43130:SF15">
    <property type="entry name" value="THIJ_PFPI FAMILY PROTEIN (AFU_ORTHOLOGUE AFUA_5G14240)"/>
    <property type="match status" value="1"/>
</dbReference>
<keyword evidence="3" id="KW-1185">Reference proteome</keyword>
<dbReference type="InterPro" id="IPR029062">
    <property type="entry name" value="Class_I_gatase-like"/>
</dbReference>
<dbReference type="PANTHER" id="PTHR43130">
    <property type="entry name" value="ARAC-FAMILY TRANSCRIPTIONAL REGULATOR"/>
    <property type="match status" value="1"/>
</dbReference>
<dbReference type="OrthoDB" id="543156at2759"/>
<gene>
    <name evidence="2" type="ORF">NA57DRAFT_31672</name>
</gene>
<dbReference type="SUPFAM" id="SSF52317">
    <property type="entry name" value="Class I glutamine amidotransferase-like"/>
    <property type="match status" value="1"/>
</dbReference>
<evidence type="ECO:0000313" key="2">
    <source>
        <dbReference type="EMBL" id="KAF2102516.1"/>
    </source>
</evidence>
<dbReference type="InterPro" id="IPR002818">
    <property type="entry name" value="DJ-1/PfpI"/>
</dbReference>
<dbReference type="CDD" id="cd03139">
    <property type="entry name" value="GATase1_PfpI_2"/>
    <property type="match status" value="1"/>
</dbReference>
<dbReference type="Proteomes" id="UP000799772">
    <property type="component" value="Unassembled WGS sequence"/>
</dbReference>
<dbReference type="AlphaFoldDB" id="A0A9P4IIZ9"/>
<feature type="domain" description="DJ-1/PfpI" evidence="1">
    <location>
        <begin position="1"/>
        <end position="176"/>
    </location>
</feature>
<proteinExistence type="predicted"/>